<evidence type="ECO:0000256" key="1">
    <source>
        <dbReference type="SAM" id="SignalP"/>
    </source>
</evidence>
<protein>
    <submittedName>
        <fullName evidence="2">NHL repeat protein</fullName>
    </submittedName>
</protein>
<sequence length="278" mass="30120" precursor="true">MLQEVSVTLALMIVLTFSATSCANDQLVYPLDVAVGPNEEVYIADRKLPGIWKVVDGKLEVFVKASKTFRTPLNAVRCVTVDSDGTVYVGDSSTREVYAIGEDRKPLPLSDGHIGIASDLLIDGDRLIVSDLETQRIWSLPKTGGEVQELAVIAGVRGLAHSSEGELVCVTTLEDPVRKIADDQTVSVIISGRPFEMPHHCVIAENEIFIADNYAGGIWKADLSGDTPPELIRSGAPLQKPVGICRFREGFLVADPHAREIFVLPSGEGEVTRLIKSE</sequence>
<reference evidence="2 3" key="1">
    <citation type="submission" date="2019-02" db="EMBL/GenBank/DDBJ databases">
        <title>Deep-cultivation of Planctomycetes and their phenomic and genomic characterization uncovers novel biology.</title>
        <authorList>
            <person name="Wiegand S."/>
            <person name="Jogler M."/>
            <person name="Boedeker C."/>
            <person name="Pinto D."/>
            <person name="Vollmers J."/>
            <person name="Rivas-Marin E."/>
            <person name="Kohn T."/>
            <person name="Peeters S.H."/>
            <person name="Heuer A."/>
            <person name="Rast P."/>
            <person name="Oberbeckmann S."/>
            <person name="Bunk B."/>
            <person name="Jeske O."/>
            <person name="Meyerdierks A."/>
            <person name="Storesund J.E."/>
            <person name="Kallscheuer N."/>
            <person name="Luecker S."/>
            <person name="Lage O.M."/>
            <person name="Pohl T."/>
            <person name="Merkel B.J."/>
            <person name="Hornburger P."/>
            <person name="Mueller R.-W."/>
            <person name="Bruemmer F."/>
            <person name="Labrenz M."/>
            <person name="Spormann A.M."/>
            <person name="Op Den Camp H."/>
            <person name="Overmann J."/>
            <person name="Amann R."/>
            <person name="Jetten M.S.M."/>
            <person name="Mascher T."/>
            <person name="Medema M.H."/>
            <person name="Devos D.P."/>
            <person name="Kaster A.-K."/>
            <person name="Ovreas L."/>
            <person name="Rohde M."/>
            <person name="Galperin M.Y."/>
            <person name="Jogler C."/>
        </authorList>
    </citation>
    <scope>NUCLEOTIDE SEQUENCE [LARGE SCALE GENOMIC DNA]</scope>
    <source>
        <strain evidence="2 3">KOR42</strain>
    </source>
</reference>
<keyword evidence="1" id="KW-0732">Signal</keyword>
<evidence type="ECO:0000313" key="2">
    <source>
        <dbReference type="EMBL" id="TWT50100.1"/>
    </source>
</evidence>
<gene>
    <name evidence="2" type="ORF">KOR42_36470</name>
</gene>
<dbReference type="AlphaFoldDB" id="A0A5C5WHG5"/>
<dbReference type="InterPro" id="IPR011042">
    <property type="entry name" value="6-blade_b-propeller_TolB-like"/>
</dbReference>
<proteinExistence type="predicted"/>
<dbReference type="Gene3D" id="2.120.10.30">
    <property type="entry name" value="TolB, C-terminal domain"/>
    <property type="match status" value="1"/>
</dbReference>
<accession>A0A5C5WHG5</accession>
<feature type="chain" id="PRO_5022684593" evidence="1">
    <location>
        <begin position="24"/>
        <end position="278"/>
    </location>
</feature>
<dbReference type="EMBL" id="SIHI01000014">
    <property type="protein sequence ID" value="TWT50100.1"/>
    <property type="molecule type" value="Genomic_DNA"/>
</dbReference>
<evidence type="ECO:0000313" key="3">
    <source>
        <dbReference type="Proteomes" id="UP000317243"/>
    </source>
</evidence>
<feature type="signal peptide" evidence="1">
    <location>
        <begin position="1"/>
        <end position="23"/>
    </location>
</feature>
<dbReference type="RefSeq" id="WP_146511085.1">
    <property type="nucleotide sequence ID" value="NZ_SIHI01000014.1"/>
</dbReference>
<dbReference type="OrthoDB" id="214006at2"/>
<dbReference type="Proteomes" id="UP000317243">
    <property type="component" value="Unassembled WGS sequence"/>
</dbReference>
<keyword evidence="3" id="KW-1185">Reference proteome</keyword>
<name>A0A5C5WHG5_9PLAN</name>
<comment type="caution">
    <text evidence="2">The sequence shown here is derived from an EMBL/GenBank/DDBJ whole genome shotgun (WGS) entry which is preliminary data.</text>
</comment>
<dbReference type="SUPFAM" id="SSF63825">
    <property type="entry name" value="YWTD domain"/>
    <property type="match status" value="1"/>
</dbReference>
<organism evidence="2 3">
    <name type="scientific">Thalassoglobus neptunius</name>
    <dbReference type="NCBI Taxonomy" id="1938619"/>
    <lineage>
        <taxon>Bacteria</taxon>
        <taxon>Pseudomonadati</taxon>
        <taxon>Planctomycetota</taxon>
        <taxon>Planctomycetia</taxon>
        <taxon>Planctomycetales</taxon>
        <taxon>Planctomycetaceae</taxon>
        <taxon>Thalassoglobus</taxon>
    </lineage>
</organism>